<evidence type="ECO:0000256" key="1">
    <source>
        <dbReference type="SAM" id="MobiDB-lite"/>
    </source>
</evidence>
<sequence length="53" mass="5708">AGCHGDLVYRLDHRARWGHALRGDHDPGNRDPQRDPRLRPGASRRAGGGGLAG</sequence>
<feature type="compositionally biased region" description="Basic and acidic residues" evidence="1">
    <location>
        <begin position="19"/>
        <end position="38"/>
    </location>
</feature>
<organism evidence="2">
    <name type="scientific">uncultured Thermomicrobiales bacterium</name>
    <dbReference type="NCBI Taxonomy" id="1645740"/>
    <lineage>
        <taxon>Bacteria</taxon>
        <taxon>Pseudomonadati</taxon>
        <taxon>Thermomicrobiota</taxon>
        <taxon>Thermomicrobia</taxon>
        <taxon>Thermomicrobiales</taxon>
        <taxon>environmental samples</taxon>
    </lineage>
</organism>
<reference evidence="2" key="1">
    <citation type="submission" date="2020-02" db="EMBL/GenBank/DDBJ databases">
        <authorList>
            <person name="Meier V. D."/>
        </authorList>
    </citation>
    <scope>NUCLEOTIDE SEQUENCE</scope>
    <source>
        <strain evidence="2">AVDCRST_MAG88</strain>
    </source>
</reference>
<gene>
    <name evidence="2" type="ORF">AVDCRST_MAG88-3961</name>
</gene>
<feature type="non-terminal residue" evidence="2">
    <location>
        <position position="53"/>
    </location>
</feature>
<protein>
    <submittedName>
        <fullName evidence="2">Uncharacterized protein</fullName>
    </submittedName>
</protein>
<feature type="non-terminal residue" evidence="2">
    <location>
        <position position="1"/>
    </location>
</feature>
<dbReference type="EMBL" id="CADCWM010000976">
    <property type="protein sequence ID" value="CAA9586111.1"/>
    <property type="molecule type" value="Genomic_DNA"/>
</dbReference>
<proteinExistence type="predicted"/>
<name>A0A6J4VRU9_9BACT</name>
<dbReference type="AlphaFoldDB" id="A0A6J4VRU9"/>
<accession>A0A6J4VRU9</accession>
<evidence type="ECO:0000313" key="2">
    <source>
        <dbReference type="EMBL" id="CAA9586111.1"/>
    </source>
</evidence>
<feature type="region of interest" description="Disordered" evidence="1">
    <location>
        <begin position="19"/>
        <end position="53"/>
    </location>
</feature>